<keyword evidence="1" id="KW-1133">Transmembrane helix</keyword>
<evidence type="ECO:0000313" key="3">
    <source>
        <dbReference type="Proteomes" id="UP000294309"/>
    </source>
</evidence>
<dbReference type="EMBL" id="CP038013">
    <property type="protein sequence ID" value="QBQ07440.1"/>
    <property type="molecule type" value="Genomic_DNA"/>
</dbReference>
<feature type="transmembrane region" description="Helical" evidence="1">
    <location>
        <begin position="206"/>
        <end position="227"/>
    </location>
</feature>
<accession>A0A4P7AIU7</accession>
<dbReference type="RefSeq" id="WP_134297232.1">
    <property type="nucleotide sequence ID" value="NZ_CP038013.1"/>
</dbReference>
<dbReference type="KEGG" id="sgq:SGLAD_v1c02410"/>
<feature type="transmembrane region" description="Helical" evidence="1">
    <location>
        <begin position="93"/>
        <end position="112"/>
    </location>
</feature>
<gene>
    <name evidence="2" type="ORF">SGLAD_v1c02410</name>
</gene>
<feature type="transmembrane region" description="Helical" evidence="1">
    <location>
        <begin position="12"/>
        <end position="32"/>
    </location>
</feature>
<proteinExistence type="predicted"/>
<dbReference type="Proteomes" id="UP000294309">
    <property type="component" value="Chromosome"/>
</dbReference>
<sequence length="286" mass="34602">MRTKKIYYKDVEWYSYLILAIFFSSMLIWGVYECCFKEYWYNQYPKYRNFESLMSFMSVQVNIMTIVWLYFLIICFNKKQIGVTSEGFKTCIINWNLIVFIVFWIGIIYSLVTESDFLKSYTTNQIACTVATHFICPLYLIILFVFTTGYSKLSYINWIKERYIYISLAYPFLYMIYSYIRGLLFLQDGISEWPYEFLEFEKDNLLVGNSVFGYMMLVIVVFATWIISQHLIMICTNNLIFFIREKYFKDANWKNIFNKITYKNKNQKINTKNIKKESKDKEEIKK</sequence>
<dbReference type="OrthoDB" id="400776at2"/>
<name>A0A4P7AIU7_9MOLU</name>
<feature type="transmembrane region" description="Helical" evidence="1">
    <location>
        <begin position="132"/>
        <end position="151"/>
    </location>
</feature>
<keyword evidence="1" id="KW-0472">Membrane</keyword>
<dbReference type="AlphaFoldDB" id="A0A4P7AIU7"/>
<keyword evidence="1" id="KW-0812">Transmembrane</keyword>
<keyword evidence="3" id="KW-1185">Reference proteome</keyword>
<evidence type="ECO:0000313" key="2">
    <source>
        <dbReference type="EMBL" id="QBQ07440.1"/>
    </source>
</evidence>
<reference evidence="2 3" key="1">
    <citation type="submission" date="2019-03" db="EMBL/GenBank/DDBJ databases">
        <title>Complete genome sequence of Spiroplasma gladiatoris TG-1 (DSM 22552).</title>
        <authorList>
            <person name="Lin Y.-C."/>
            <person name="Chou L."/>
            <person name="Kuo C.-H."/>
        </authorList>
    </citation>
    <scope>NUCLEOTIDE SEQUENCE [LARGE SCALE GENOMIC DNA]</scope>
    <source>
        <strain evidence="2 3">TG-1</strain>
    </source>
</reference>
<protein>
    <submittedName>
        <fullName evidence="2">Uncharacterized protein</fullName>
    </submittedName>
</protein>
<feature type="transmembrane region" description="Helical" evidence="1">
    <location>
        <begin position="52"/>
        <end position="73"/>
    </location>
</feature>
<organism evidence="2 3">
    <name type="scientific">Spiroplasma gladiatoris</name>
    <dbReference type="NCBI Taxonomy" id="2143"/>
    <lineage>
        <taxon>Bacteria</taxon>
        <taxon>Bacillati</taxon>
        <taxon>Mycoplasmatota</taxon>
        <taxon>Mollicutes</taxon>
        <taxon>Entomoplasmatales</taxon>
        <taxon>Spiroplasmataceae</taxon>
        <taxon>Spiroplasma</taxon>
    </lineage>
</organism>
<feature type="transmembrane region" description="Helical" evidence="1">
    <location>
        <begin position="163"/>
        <end position="186"/>
    </location>
</feature>
<evidence type="ECO:0000256" key="1">
    <source>
        <dbReference type="SAM" id="Phobius"/>
    </source>
</evidence>